<keyword evidence="3" id="KW-1185">Reference proteome</keyword>
<comment type="caution">
    <text evidence="2">The sequence shown here is derived from an EMBL/GenBank/DDBJ whole genome shotgun (WGS) entry which is preliminary data.</text>
</comment>
<protein>
    <submittedName>
        <fullName evidence="2">Uncharacterized protein</fullName>
    </submittedName>
</protein>
<dbReference type="EMBL" id="VTPC01077603">
    <property type="protein sequence ID" value="KAF2888406.1"/>
    <property type="molecule type" value="Genomic_DNA"/>
</dbReference>
<feature type="compositionally biased region" description="Acidic residues" evidence="1">
    <location>
        <begin position="111"/>
        <end position="120"/>
    </location>
</feature>
<evidence type="ECO:0000313" key="2">
    <source>
        <dbReference type="EMBL" id="KAF2888406.1"/>
    </source>
</evidence>
<proteinExistence type="predicted"/>
<reference evidence="2" key="1">
    <citation type="submission" date="2019-08" db="EMBL/GenBank/DDBJ databases">
        <title>The genome of the North American firefly Photinus pyralis.</title>
        <authorList>
            <consortium name="Photinus pyralis genome working group"/>
            <person name="Fallon T.R."/>
            <person name="Sander Lower S.E."/>
            <person name="Weng J.-K."/>
        </authorList>
    </citation>
    <scope>NUCLEOTIDE SEQUENCE</scope>
    <source>
        <strain evidence="2">TRF0915ILg1</strain>
        <tissue evidence="2">Whole body</tissue>
    </source>
</reference>
<sequence>MVCKMLRVAQNLAAVKGFQDLFESSFLPHAKRLAGKKVLIGDNLVSYFNPHVLKLCEENDVFGVIDTTPRARRKKSRLNIEPGKSVIADTSSSSNKEHDLSEEHAENSTGSEEEDNDDII</sequence>
<feature type="compositionally biased region" description="Basic and acidic residues" evidence="1">
    <location>
        <begin position="95"/>
        <end position="106"/>
    </location>
</feature>
<dbReference type="AlphaFoldDB" id="A0A8K0G778"/>
<feature type="region of interest" description="Disordered" evidence="1">
    <location>
        <begin position="73"/>
        <end position="120"/>
    </location>
</feature>
<evidence type="ECO:0000256" key="1">
    <source>
        <dbReference type="SAM" id="MobiDB-lite"/>
    </source>
</evidence>
<accession>A0A8K0G778</accession>
<evidence type="ECO:0000313" key="3">
    <source>
        <dbReference type="Proteomes" id="UP000801492"/>
    </source>
</evidence>
<dbReference type="OrthoDB" id="8194272at2759"/>
<dbReference type="Proteomes" id="UP000801492">
    <property type="component" value="Unassembled WGS sequence"/>
</dbReference>
<name>A0A8K0G778_IGNLU</name>
<gene>
    <name evidence="2" type="ORF">ILUMI_17767</name>
</gene>
<organism evidence="2 3">
    <name type="scientific">Ignelater luminosus</name>
    <name type="common">Cucubano</name>
    <name type="synonym">Pyrophorus luminosus</name>
    <dbReference type="NCBI Taxonomy" id="2038154"/>
    <lineage>
        <taxon>Eukaryota</taxon>
        <taxon>Metazoa</taxon>
        <taxon>Ecdysozoa</taxon>
        <taxon>Arthropoda</taxon>
        <taxon>Hexapoda</taxon>
        <taxon>Insecta</taxon>
        <taxon>Pterygota</taxon>
        <taxon>Neoptera</taxon>
        <taxon>Endopterygota</taxon>
        <taxon>Coleoptera</taxon>
        <taxon>Polyphaga</taxon>
        <taxon>Elateriformia</taxon>
        <taxon>Elateroidea</taxon>
        <taxon>Elateridae</taxon>
        <taxon>Agrypninae</taxon>
        <taxon>Pyrophorini</taxon>
        <taxon>Ignelater</taxon>
    </lineage>
</organism>